<dbReference type="InterPro" id="IPR050327">
    <property type="entry name" value="Proton-linked_MCT"/>
</dbReference>
<feature type="transmembrane region" description="Helical" evidence="3">
    <location>
        <begin position="53"/>
        <end position="72"/>
    </location>
</feature>
<feature type="transmembrane region" description="Helical" evidence="3">
    <location>
        <begin position="208"/>
        <end position="226"/>
    </location>
</feature>
<feature type="transmembrane region" description="Helical" evidence="3">
    <location>
        <begin position="367"/>
        <end position="386"/>
    </location>
</feature>
<dbReference type="PROSITE" id="PS50850">
    <property type="entry name" value="MFS"/>
    <property type="match status" value="1"/>
</dbReference>
<dbReference type="AlphaFoldDB" id="A0A4Y2FL55"/>
<dbReference type="PANTHER" id="PTHR11360:SF284">
    <property type="entry name" value="EG:103B4.3 PROTEIN-RELATED"/>
    <property type="match status" value="1"/>
</dbReference>
<feature type="transmembrane region" description="Helical" evidence="3">
    <location>
        <begin position="275"/>
        <end position="297"/>
    </location>
</feature>
<organism evidence="5 6">
    <name type="scientific">Araneus ventricosus</name>
    <name type="common">Orbweaver spider</name>
    <name type="synonym">Epeira ventricosa</name>
    <dbReference type="NCBI Taxonomy" id="182803"/>
    <lineage>
        <taxon>Eukaryota</taxon>
        <taxon>Metazoa</taxon>
        <taxon>Ecdysozoa</taxon>
        <taxon>Arthropoda</taxon>
        <taxon>Chelicerata</taxon>
        <taxon>Arachnida</taxon>
        <taxon>Araneae</taxon>
        <taxon>Araneomorphae</taxon>
        <taxon>Entelegynae</taxon>
        <taxon>Araneoidea</taxon>
        <taxon>Araneidae</taxon>
        <taxon>Araneus</taxon>
    </lineage>
</organism>
<feature type="transmembrane region" description="Helical" evidence="3">
    <location>
        <begin position="246"/>
        <end position="268"/>
    </location>
</feature>
<keyword evidence="6" id="KW-1185">Reference proteome</keyword>
<dbReference type="EMBL" id="BGPR01000956">
    <property type="protein sequence ID" value="GBM41195.1"/>
    <property type="molecule type" value="Genomic_DNA"/>
</dbReference>
<dbReference type="InterPro" id="IPR020846">
    <property type="entry name" value="MFS_dom"/>
</dbReference>
<evidence type="ECO:0000256" key="1">
    <source>
        <dbReference type="ARBA" id="ARBA00004141"/>
    </source>
</evidence>
<accession>A0A4Y2FL55</accession>
<name>A0A4Y2FL55_ARAVE</name>
<feature type="region of interest" description="Disordered" evidence="2">
    <location>
        <begin position="116"/>
        <end position="149"/>
    </location>
</feature>
<dbReference type="GO" id="GO:0016020">
    <property type="term" value="C:membrane"/>
    <property type="evidence" value="ECO:0007669"/>
    <property type="project" value="UniProtKB-SubCell"/>
</dbReference>
<feature type="transmembrane region" description="Helical" evidence="3">
    <location>
        <begin position="84"/>
        <end position="106"/>
    </location>
</feature>
<dbReference type="SUPFAM" id="SSF103473">
    <property type="entry name" value="MFS general substrate transporter"/>
    <property type="match status" value="1"/>
</dbReference>
<evidence type="ECO:0000259" key="4">
    <source>
        <dbReference type="PROSITE" id="PS50850"/>
    </source>
</evidence>
<feature type="compositionally biased region" description="Low complexity" evidence="2">
    <location>
        <begin position="118"/>
        <end position="129"/>
    </location>
</feature>
<evidence type="ECO:0000256" key="2">
    <source>
        <dbReference type="SAM" id="MobiDB-lite"/>
    </source>
</evidence>
<feature type="transmembrane region" description="Helical" evidence="3">
    <location>
        <begin position="303"/>
        <end position="325"/>
    </location>
</feature>
<dbReference type="Gene3D" id="1.20.1250.20">
    <property type="entry name" value="MFS general substrate transporter like domains"/>
    <property type="match status" value="2"/>
</dbReference>
<dbReference type="GO" id="GO:0008028">
    <property type="term" value="F:monocarboxylic acid transmembrane transporter activity"/>
    <property type="evidence" value="ECO:0007669"/>
    <property type="project" value="TreeGrafter"/>
</dbReference>
<dbReference type="InterPro" id="IPR036259">
    <property type="entry name" value="MFS_trans_sf"/>
</dbReference>
<protein>
    <submittedName>
        <fullName evidence="5">Monocarboxylate transporter 14</fullName>
    </submittedName>
</protein>
<keyword evidence="3" id="KW-1133">Transmembrane helix</keyword>
<comment type="caution">
    <text evidence="5">The sequence shown here is derived from an EMBL/GenBank/DDBJ whole genome shotgun (WGS) entry which is preliminary data.</text>
</comment>
<proteinExistence type="predicted"/>
<sequence length="395" mass="42772">MRYLSPMLERFGTAQFVATPLLVSMLNGIGFGLAYLPTIVSVALYFERKRATAMGISMAGSGIGSLAFAPLMEALISHYHYWKGALLIAVGLILQCFVLSFFYRVLPPFDRKERTEEAASSVPQSQSASLGVQTGEDEEPVQGTLATNPSVDKVAAPGAMRKPDILYSGSSKSLLLQIDPSVSVTHTTFSGFTNTIAQMIGLSLFKNYVFLTFAFCTFLHYLGLNTPCVYLYHKSVELGIATTSEASLLLSIMGVANTVGKVVFGFWVDKTSINVLTLYSVCLLLNGISMMMTSLIADYYLMALYSLVFGATWGGSLSLSSIVLVKLLGMHRLNNAYGLFLLFTGIATSTGVPMTGALHDITKNYDAGFYLSGGLITLGTLILFLIPTIQRKFPQ</sequence>
<dbReference type="PANTHER" id="PTHR11360">
    <property type="entry name" value="MONOCARBOXYLATE TRANSPORTER"/>
    <property type="match status" value="1"/>
</dbReference>
<evidence type="ECO:0000313" key="5">
    <source>
        <dbReference type="EMBL" id="GBM41195.1"/>
    </source>
</evidence>
<reference evidence="5 6" key="1">
    <citation type="journal article" date="2019" name="Sci. Rep.">
        <title>Orb-weaving spider Araneus ventricosus genome elucidates the spidroin gene catalogue.</title>
        <authorList>
            <person name="Kono N."/>
            <person name="Nakamura H."/>
            <person name="Ohtoshi R."/>
            <person name="Moran D.A.P."/>
            <person name="Shinohara A."/>
            <person name="Yoshida Y."/>
            <person name="Fujiwara M."/>
            <person name="Mori M."/>
            <person name="Tomita M."/>
            <person name="Arakawa K."/>
        </authorList>
    </citation>
    <scope>NUCLEOTIDE SEQUENCE [LARGE SCALE GENOMIC DNA]</scope>
</reference>
<feature type="transmembrane region" description="Helical" evidence="3">
    <location>
        <begin position="337"/>
        <end position="355"/>
    </location>
</feature>
<gene>
    <name evidence="5" type="primary">SLC16A14_3</name>
    <name evidence="5" type="ORF">AVEN_10239_1</name>
</gene>
<evidence type="ECO:0000313" key="6">
    <source>
        <dbReference type="Proteomes" id="UP000499080"/>
    </source>
</evidence>
<feature type="transmembrane region" description="Helical" evidence="3">
    <location>
        <begin position="20"/>
        <end position="46"/>
    </location>
</feature>
<keyword evidence="3" id="KW-0472">Membrane</keyword>
<dbReference type="InterPro" id="IPR011701">
    <property type="entry name" value="MFS"/>
</dbReference>
<feature type="domain" description="Major facilitator superfamily (MFS) profile" evidence="4">
    <location>
        <begin position="1"/>
        <end position="391"/>
    </location>
</feature>
<keyword evidence="3" id="KW-0812">Transmembrane</keyword>
<dbReference type="OrthoDB" id="5667at2759"/>
<dbReference type="Proteomes" id="UP000499080">
    <property type="component" value="Unassembled WGS sequence"/>
</dbReference>
<comment type="subcellular location">
    <subcellularLocation>
        <location evidence="1">Membrane</location>
        <topology evidence="1">Multi-pass membrane protein</topology>
    </subcellularLocation>
</comment>
<dbReference type="Pfam" id="PF07690">
    <property type="entry name" value="MFS_1"/>
    <property type="match status" value="2"/>
</dbReference>
<evidence type="ECO:0000256" key="3">
    <source>
        <dbReference type="SAM" id="Phobius"/>
    </source>
</evidence>